<keyword evidence="1" id="KW-1133">Transmembrane helix</keyword>
<dbReference type="NCBIfam" id="TIGR02226">
    <property type="entry name" value="two_anch"/>
    <property type="match status" value="1"/>
</dbReference>
<dbReference type="AlphaFoldDB" id="A0A5C5X3B7"/>
<dbReference type="PANTHER" id="PTHR37464">
    <property type="entry name" value="BLL2463 PROTEIN"/>
    <property type="match status" value="1"/>
</dbReference>
<feature type="transmembrane region" description="Helical" evidence="1">
    <location>
        <begin position="56"/>
        <end position="78"/>
    </location>
</feature>
<dbReference type="PROSITE" id="PS50234">
    <property type="entry name" value="VWFA"/>
    <property type="match status" value="1"/>
</dbReference>
<evidence type="ECO:0000313" key="4">
    <source>
        <dbReference type="Proteomes" id="UP000317243"/>
    </source>
</evidence>
<dbReference type="SMART" id="SM00327">
    <property type="entry name" value="VWA"/>
    <property type="match status" value="1"/>
</dbReference>
<comment type="caution">
    <text evidence="3">The sequence shown here is derived from an EMBL/GenBank/DDBJ whole genome shotgun (WGS) entry which is preliminary data.</text>
</comment>
<evidence type="ECO:0000313" key="3">
    <source>
        <dbReference type="EMBL" id="TWT57577.1"/>
    </source>
</evidence>
<keyword evidence="1" id="KW-0472">Membrane</keyword>
<dbReference type="InterPro" id="IPR011933">
    <property type="entry name" value="Double_TM_dom"/>
</dbReference>
<dbReference type="InterPro" id="IPR036465">
    <property type="entry name" value="vWFA_dom_sf"/>
</dbReference>
<dbReference type="CDD" id="cd00198">
    <property type="entry name" value="vWFA"/>
    <property type="match status" value="1"/>
</dbReference>
<keyword evidence="1" id="KW-0812">Transmembrane</keyword>
<dbReference type="Proteomes" id="UP000317243">
    <property type="component" value="Unassembled WGS sequence"/>
</dbReference>
<evidence type="ECO:0000256" key="1">
    <source>
        <dbReference type="SAM" id="Phobius"/>
    </source>
</evidence>
<proteinExistence type="predicted"/>
<dbReference type="InterPro" id="IPR002035">
    <property type="entry name" value="VWF_A"/>
</dbReference>
<dbReference type="SUPFAM" id="SSF53300">
    <property type="entry name" value="vWA-like"/>
    <property type="match status" value="1"/>
</dbReference>
<feature type="domain" description="VWFA" evidence="2">
    <location>
        <begin position="93"/>
        <end position="286"/>
    </location>
</feature>
<name>A0A5C5X3B7_9PLAN</name>
<dbReference type="PANTHER" id="PTHR37464:SF1">
    <property type="entry name" value="BLL2463 PROTEIN"/>
    <property type="match status" value="1"/>
</dbReference>
<dbReference type="Gene3D" id="3.40.50.410">
    <property type="entry name" value="von Willebrand factor, type A domain"/>
    <property type="match status" value="1"/>
</dbReference>
<dbReference type="EMBL" id="SIHI01000001">
    <property type="protein sequence ID" value="TWT57577.1"/>
    <property type="molecule type" value="Genomic_DNA"/>
</dbReference>
<protein>
    <recommendedName>
        <fullName evidence="2">VWFA domain-containing protein</fullName>
    </recommendedName>
</protein>
<gene>
    <name evidence="3" type="ORF">KOR42_09390</name>
</gene>
<dbReference type="Pfam" id="PF13519">
    <property type="entry name" value="VWA_2"/>
    <property type="match status" value="1"/>
</dbReference>
<organism evidence="3 4">
    <name type="scientific">Thalassoglobus neptunius</name>
    <dbReference type="NCBI Taxonomy" id="1938619"/>
    <lineage>
        <taxon>Bacteria</taxon>
        <taxon>Pseudomonadati</taxon>
        <taxon>Planctomycetota</taxon>
        <taxon>Planctomycetia</taxon>
        <taxon>Planctomycetales</taxon>
        <taxon>Planctomycetaceae</taxon>
        <taxon>Thalassoglobus</taxon>
    </lineage>
</organism>
<sequence>MSFLTPLYLLAGLAVTLPIVFHLIRRTPQGRQVFGSLMFLEQSPPRMTKRSRLDNLLLLLLRGLALFLLAFAFARPFFRSHQESLAQEDVGRRLAILVDTSASMTHSDQWQRTIDEVNELLSSVSASDSVSLLTFDQQVNSLISFEDWQELPADSRQSTAEERLSELKPTQRRTELGDALIYAADLLAQNSERKISRRQIVVVSDFQEGSHWEVLRGYEWPEGVDIEPRIIELENTLTNATAHIIAATNANDKDLRLRVQSSKNAQSETFDLQWDRDHLENLEDPISDRSPSKTRVDVPPGQSKVVRAPEIEEGITAHKLLLTGDDVEFDNVSYVAPAAPWNVQILYFGDEDAKGPEGLRFFVEPMFPSTPNRQVTVTDWESLESPPDVNDPEITMTLIGTNCDEEQVNWLRDSIKSGRPAIFVATSVEQGSQIYDLLELSPSPVTEVTPEDYTMIGDVDLTHPALAPFDDPRYADFTKVRFYGFRSFDSNSFPDSQPLLSFEDGEPFLMEIGNRQLILMTAGWGRDESDLAVWSKFVPLMNGLLEHLENRVEEQPQLYVGDSLTPALLKSSLEEIWFQEPEDAPVRVTNDSPLVLEKAGIGMFAESKADLTEGNAHEIAINLHPDESRLDLVSFESLEAAGLPITSATTALLAEEESPESSRQLMNRELESRQRLWQWLLLAALIVLILESVISGSMQRRAGRSVFSTQS</sequence>
<feature type="transmembrane region" description="Helical" evidence="1">
    <location>
        <begin position="6"/>
        <end position="24"/>
    </location>
</feature>
<dbReference type="Pfam" id="PF07584">
    <property type="entry name" value="BatA"/>
    <property type="match status" value="1"/>
</dbReference>
<dbReference type="InterPro" id="IPR024163">
    <property type="entry name" value="Aerotolerance_reg_N"/>
</dbReference>
<reference evidence="3 4" key="1">
    <citation type="submission" date="2019-02" db="EMBL/GenBank/DDBJ databases">
        <title>Deep-cultivation of Planctomycetes and their phenomic and genomic characterization uncovers novel biology.</title>
        <authorList>
            <person name="Wiegand S."/>
            <person name="Jogler M."/>
            <person name="Boedeker C."/>
            <person name="Pinto D."/>
            <person name="Vollmers J."/>
            <person name="Rivas-Marin E."/>
            <person name="Kohn T."/>
            <person name="Peeters S.H."/>
            <person name="Heuer A."/>
            <person name="Rast P."/>
            <person name="Oberbeckmann S."/>
            <person name="Bunk B."/>
            <person name="Jeske O."/>
            <person name="Meyerdierks A."/>
            <person name="Storesund J.E."/>
            <person name="Kallscheuer N."/>
            <person name="Luecker S."/>
            <person name="Lage O.M."/>
            <person name="Pohl T."/>
            <person name="Merkel B.J."/>
            <person name="Hornburger P."/>
            <person name="Mueller R.-W."/>
            <person name="Bruemmer F."/>
            <person name="Labrenz M."/>
            <person name="Spormann A.M."/>
            <person name="Op Den Camp H."/>
            <person name="Overmann J."/>
            <person name="Amann R."/>
            <person name="Jetten M.S.M."/>
            <person name="Mascher T."/>
            <person name="Medema M.H."/>
            <person name="Devos D.P."/>
            <person name="Kaster A.-K."/>
            <person name="Ovreas L."/>
            <person name="Rohde M."/>
            <person name="Galperin M.Y."/>
            <person name="Jogler C."/>
        </authorList>
    </citation>
    <scope>NUCLEOTIDE SEQUENCE [LARGE SCALE GENOMIC DNA]</scope>
    <source>
        <strain evidence="3 4">KOR42</strain>
    </source>
</reference>
<accession>A0A5C5X3B7</accession>
<keyword evidence="4" id="KW-1185">Reference proteome</keyword>
<evidence type="ECO:0000259" key="2">
    <source>
        <dbReference type="PROSITE" id="PS50234"/>
    </source>
</evidence>
<dbReference type="RefSeq" id="WP_197440855.1">
    <property type="nucleotide sequence ID" value="NZ_SIHI01000001.1"/>
</dbReference>
<feature type="transmembrane region" description="Helical" evidence="1">
    <location>
        <begin position="676"/>
        <end position="694"/>
    </location>
</feature>